<gene>
    <name evidence="2" type="ORF">E1B28_012828</name>
</gene>
<dbReference type="RefSeq" id="XP_043005350.1">
    <property type="nucleotide sequence ID" value="XM_043157980.1"/>
</dbReference>
<accession>A0A9P7UR77</accession>
<dbReference type="GeneID" id="66081903"/>
<organism evidence="2 3">
    <name type="scientific">Marasmius oreades</name>
    <name type="common">fairy-ring Marasmius</name>
    <dbReference type="NCBI Taxonomy" id="181124"/>
    <lineage>
        <taxon>Eukaryota</taxon>
        <taxon>Fungi</taxon>
        <taxon>Dikarya</taxon>
        <taxon>Basidiomycota</taxon>
        <taxon>Agaricomycotina</taxon>
        <taxon>Agaricomycetes</taxon>
        <taxon>Agaricomycetidae</taxon>
        <taxon>Agaricales</taxon>
        <taxon>Marasmiineae</taxon>
        <taxon>Marasmiaceae</taxon>
        <taxon>Marasmius</taxon>
    </lineage>
</organism>
<feature type="compositionally biased region" description="Basic residues" evidence="1">
    <location>
        <begin position="68"/>
        <end position="78"/>
    </location>
</feature>
<feature type="compositionally biased region" description="Basic and acidic residues" evidence="1">
    <location>
        <begin position="389"/>
        <end position="399"/>
    </location>
</feature>
<feature type="compositionally biased region" description="Polar residues" evidence="1">
    <location>
        <begin position="212"/>
        <end position="234"/>
    </location>
</feature>
<feature type="region of interest" description="Disordered" evidence="1">
    <location>
        <begin position="28"/>
        <end position="399"/>
    </location>
</feature>
<keyword evidence="3" id="KW-1185">Reference proteome</keyword>
<feature type="compositionally biased region" description="Polar residues" evidence="1">
    <location>
        <begin position="304"/>
        <end position="318"/>
    </location>
</feature>
<feature type="compositionally biased region" description="Acidic residues" evidence="1">
    <location>
        <begin position="378"/>
        <end position="388"/>
    </location>
</feature>
<evidence type="ECO:0000313" key="2">
    <source>
        <dbReference type="EMBL" id="KAG7088879.1"/>
    </source>
</evidence>
<feature type="compositionally biased region" description="Low complexity" evidence="1">
    <location>
        <begin position="101"/>
        <end position="115"/>
    </location>
</feature>
<comment type="caution">
    <text evidence="2">The sequence shown here is derived from an EMBL/GenBank/DDBJ whole genome shotgun (WGS) entry which is preliminary data.</text>
</comment>
<feature type="compositionally biased region" description="Polar residues" evidence="1">
    <location>
        <begin position="88"/>
        <end position="100"/>
    </location>
</feature>
<dbReference type="AlphaFoldDB" id="A0A9P7UR77"/>
<sequence length="399" mass="43325">MSFVGCKDFKLVGGVCNHVHGNQNHTVVHTTNNTRDSNNNYNTTNYGDRCVTNNGGRVIMNPGEEHRPRGRTKKKHRSVAQGVGYGYQDSSPQISTQNLEQQPQQLRLDQPQAQFPSPPGGYGGFPQWNQHQQPYPCTAGSAAEPSYFPPHPPLPFGNWPSPTMHANAPHHHPNPSNPSYSLLVNPPIPTASAPPNLSPYAGPAPGYDSHRPYSSTYLSPQSQTSVGPHTQAQIHHSPPYDGWGGPHVQSQNQNWKGNGHWYNSLPLQEHQHHPSSGAPSLVPVYNAPYPRSARSVPPHDHAQVQVQGPQGDSASAGNELNGHGFPKAESQGGAFARKKMDPWMNPKNPFSMASANVDGRDLSNSLPLSTGAERASGEAEDGKEEEEDLKVKANDREGV</sequence>
<dbReference type="Proteomes" id="UP001049176">
    <property type="component" value="Chromosome 8"/>
</dbReference>
<evidence type="ECO:0000256" key="1">
    <source>
        <dbReference type="SAM" id="MobiDB-lite"/>
    </source>
</evidence>
<dbReference type="KEGG" id="more:E1B28_012828"/>
<evidence type="ECO:0000313" key="3">
    <source>
        <dbReference type="Proteomes" id="UP001049176"/>
    </source>
</evidence>
<reference evidence="2" key="1">
    <citation type="journal article" date="2021" name="Genome Biol. Evol.">
        <title>The assembled and annotated genome of the fairy-ring fungus Marasmius oreades.</title>
        <authorList>
            <person name="Hiltunen M."/>
            <person name="Ament-Velasquez S.L."/>
            <person name="Johannesson H."/>
        </authorList>
    </citation>
    <scope>NUCLEOTIDE SEQUENCE</scope>
    <source>
        <strain evidence="2">03SP1</strain>
    </source>
</reference>
<dbReference type="EMBL" id="CM032188">
    <property type="protein sequence ID" value="KAG7088879.1"/>
    <property type="molecule type" value="Genomic_DNA"/>
</dbReference>
<name>A0A9P7UR77_9AGAR</name>
<feature type="compositionally biased region" description="Low complexity" evidence="1">
    <location>
        <begin position="28"/>
        <end position="45"/>
    </location>
</feature>
<proteinExistence type="predicted"/>
<protein>
    <submittedName>
        <fullName evidence="2">Uncharacterized protein</fullName>
    </submittedName>
</protein>